<dbReference type="EMBL" id="JBJGWJ010000004">
    <property type="protein sequence ID" value="MFK8293618.1"/>
    <property type="molecule type" value="Genomic_DNA"/>
</dbReference>
<sequence length="94" mass="10737">MMRVLMKSMQEAVRLGFLTILVGGFWTNSVYGKTDGLFGKTTVFQQQTKKVSGVVTDANGEPLPGVNIIVKWRNTEKRRSFQTRNIRRYINLVI</sequence>
<protein>
    <submittedName>
        <fullName evidence="1">Carboxypeptidase-like regulatory domain-containing protein</fullName>
    </submittedName>
</protein>
<accession>A0ABW8QCI3</accession>
<evidence type="ECO:0000313" key="1">
    <source>
        <dbReference type="EMBL" id="MFK8293618.1"/>
    </source>
</evidence>
<comment type="caution">
    <text evidence="1">The sequence shown here is derived from an EMBL/GenBank/DDBJ whole genome shotgun (WGS) entry which is preliminary data.</text>
</comment>
<dbReference type="SUPFAM" id="SSF49464">
    <property type="entry name" value="Carboxypeptidase regulatory domain-like"/>
    <property type="match status" value="1"/>
</dbReference>
<dbReference type="Proteomes" id="UP001622370">
    <property type="component" value="Unassembled WGS sequence"/>
</dbReference>
<gene>
    <name evidence="1" type="ORF">ACI76L_07470</name>
</gene>
<organism evidence="1 2">
    <name type="scientific">Capnocytophaga stomatis</name>
    <dbReference type="NCBI Taxonomy" id="1848904"/>
    <lineage>
        <taxon>Bacteria</taxon>
        <taxon>Pseudomonadati</taxon>
        <taxon>Bacteroidota</taxon>
        <taxon>Flavobacteriia</taxon>
        <taxon>Flavobacteriales</taxon>
        <taxon>Flavobacteriaceae</taxon>
        <taxon>Capnocytophaga</taxon>
    </lineage>
</organism>
<proteinExistence type="predicted"/>
<reference evidence="1 2" key="1">
    <citation type="journal article" date="2016" name="Sci. Rep.">
        <title>Whole genome sequencing identifies a novel species of the genus Capnocytophaga isolated from dog and cat bite wounds in humans.</title>
        <authorList>
            <person name="Zangenah S."/>
            <person name="Abbasi N."/>
            <person name="Andersson A.F."/>
            <person name="Bergman P."/>
        </authorList>
    </citation>
    <scope>NUCLEOTIDE SEQUENCE [LARGE SCALE GENOMIC DNA]</scope>
    <source>
        <strain evidence="1 2">W5</strain>
    </source>
</reference>
<name>A0ABW8QCI3_9FLAO</name>
<dbReference type="InterPro" id="IPR008969">
    <property type="entry name" value="CarboxyPept-like_regulatory"/>
</dbReference>
<evidence type="ECO:0000313" key="2">
    <source>
        <dbReference type="Proteomes" id="UP001622370"/>
    </source>
</evidence>
<dbReference type="RefSeq" id="WP_255321200.1">
    <property type="nucleotide sequence ID" value="NZ_BOPJ01000013.1"/>
</dbReference>
<keyword evidence="2" id="KW-1185">Reference proteome</keyword>